<accession>A0A6M8SMK3</accession>
<feature type="transmembrane region" description="Helical" evidence="1">
    <location>
        <begin position="63"/>
        <end position="84"/>
    </location>
</feature>
<protein>
    <submittedName>
        <fullName evidence="2">Uncharacterized protein</fullName>
    </submittedName>
</protein>
<gene>
    <name evidence="2" type="ORF">HQN60_01240</name>
</gene>
<keyword evidence="1" id="KW-0472">Membrane</keyword>
<reference evidence="2 3" key="1">
    <citation type="submission" date="2020-05" db="EMBL/GenBank/DDBJ databases">
        <title>Complete genome sequence of Deefgea sp. D17.</title>
        <authorList>
            <person name="Bae J.-W."/>
            <person name="Han J.E."/>
        </authorList>
    </citation>
    <scope>NUCLEOTIDE SEQUENCE [LARGE SCALE GENOMIC DNA]</scope>
    <source>
        <strain evidence="2 3">D17</strain>
    </source>
</reference>
<dbReference type="EMBL" id="CP054143">
    <property type="protein sequence ID" value="QKJ65468.1"/>
    <property type="molecule type" value="Genomic_DNA"/>
</dbReference>
<dbReference type="RefSeq" id="WP_173531978.1">
    <property type="nucleotide sequence ID" value="NZ_CP054143.1"/>
</dbReference>
<feature type="transmembrane region" description="Helical" evidence="1">
    <location>
        <begin position="31"/>
        <end position="51"/>
    </location>
</feature>
<dbReference type="AlphaFoldDB" id="A0A6M8SMK3"/>
<keyword evidence="3" id="KW-1185">Reference proteome</keyword>
<sequence length="134" mass="14841">MCHYEFLHGAKVCQGCQGDVVYGSTDDESSFSGSFGAFVFGGLAAIILYALPFLLNVKFEFNFALGWGLSAIWGFGIIAAFQLLEKFIGQQKRMHQEHILFTLFAVVRLLTLTNLFKGKCNISQHLCCSPKASF</sequence>
<keyword evidence="1" id="KW-0812">Transmembrane</keyword>
<proteinExistence type="predicted"/>
<keyword evidence="1" id="KW-1133">Transmembrane helix</keyword>
<organism evidence="2 3">
    <name type="scientific">Deefgea piscis</name>
    <dbReference type="NCBI Taxonomy" id="2739061"/>
    <lineage>
        <taxon>Bacteria</taxon>
        <taxon>Pseudomonadati</taxon>
        <taxon>Pseudomonadota</taxon>
        <taxon>Betaproteobacteria</taxon>
        <taxon>Neisseriales</taxon>
        <taxon>Chitinibacteraceae</taxon>
        <taxon>Deefgea</taxon>
    </lineage>
</organism>
<feature type="transmembrane region" description="Helical" evidence="1">
    <location>
        <begin position="99"/>
        <end position="116"/>
    </location>
</feature>
<evidence type="ECO:0000313" key="3">
    <source>
        <dbReference type="Proteomes" id="UP000504844"/>
    </source>
</evidence>
<name>A0A6M8SMK3_9NEIS</name>
<evidence type="ECO:0000256" key="1">
    <source>
        <dbReference type="SAM" id="Phobius"/>
    </source>
</evidence>
<dbReference type="Proteomes" id="UP000504844">
    <property type="component" value="Chromosome"/>
</dbReference>
<evidence type="ECO:0000313" key="2">
    <source>
        <dbReference type="EMBL" id="QKJ65468.1"/>
    </source>
</evidence>
<dbReference type="KEGG" id="dee:HQN60_01240"/>